<reference evidence="6 7" key="1">
    <citation type="journal article" date="2020" name="Genomics">
        <title>Complete, high-quality genomes from long-read metagenomic sequencing of two wolf lichen thalli reveals enigmatic genome architecture.</title>
        <authorList>
            <person name="McKenzie S.K."/>
            <person name="Walston R.F."/>
            <person name="Allen J.L."/>
        </authorList>
    </citation>
    <scope>NUCLEOTIDE SEQUENCE [LARGE SCALE GENOMIC DNA]</scope>
    <source>
        <strain evidence="6">WasteWater1</strain>
    </source>
</reference>
<evidence type="ECO:0000313" key="7">
    <source>
        <dbReference type="Proteomes" id="UP000593566"/>
    </source>
</evidence>
<dbReference type="InterPro" id="IPR050475">
    <property type="entry name" value="Prenyltransferase_related"/>
</dbReference>
<organism evidence="6 7">
    <name type="scientific">Letharia lupina</name>
    <dbReference type="NCBI Taxonomy" id="560253"/>
    <lineage>
        <taxon>Eukaryota</taxon>
        <taxon>Fungi</taxon>
        <taxon>Dikarya</taxon>
        <taxon>Ascomycota</taxon>
        <taxon>Pezizomycotina</taxon>
        <taxon>Lecanoromycetes</taxon>
        <taxon>OSLEUM clade</taxon>
        <taxon>Lecanoromycetidae</taxon>
        <taxon>Lecanorales</taxon>
        <taxon>Lecanorineae</taxon>
        <taxon>Parmeliaceae</taxon>
        <taxon>Letharia</taxon>
    </lineage>
</organism>
<dbReference type="GO" id="GO:0016020">
    <property type="term" value="C:membrane"/>
    <property type="evidence" value="ECO:0007669"/>
    <property type="project" value="UniProtKB-SubCell"/>
</dbReference>
<dbReference type="PANTHER" id="PTHR42723:SF1">
    <property type="entry name" value="CHLOROPHYLL SYNTHASE, CHLOROPLASTIC"/>
    <property type="match status" value="1"/>
</dbReference>
<name>A0A8H6FCW6_9LECA</name>
<feature type="transmembrane region" description="Helical" evidence="5">
    <location>
        <begin position="148"/>
        <end position="169"/>
    </location>
</feature>
<comment type="caution">
    <text evidence="6">The sequence shown here is derived from an EMBL/GenBank/DDBJ whole genome shotgun (WGS) entry which is preliminary data.</text>
</comment>
<dbReference type="Pfam" id="PF01040">
    <property type="entry name" value="UbiA"/>
    <property type="match status" value="1"/>
</dbReference>
<keyword evidence="4 5" id="KW-0472">Membrane</keyword>
<feature type="transmembrane region" description="Helical" evidence="5">
    <location>
        <begin position="119"/>
        <end position="141"/>
    </location>
</feature>
<dbReference type="RefSeq" id="XP_037152917.1">
    <property type="nucleotide sequence ID" value="XM_037291482.1"/>
</dbReference>
<proteinExistence type="predicted"/>
<evidence type="ECO:0000313" key="6">
    <source>
        <dbReference type="EMBL" id="KAF6223700.1"/>
    </source>
</evidence>
<feature type="transmembrane region" description="Helical" evidence="5">
    <location>
        <begin position="25"/>
        <end position="44"/>
    </location>
</feature>
<accession>A0A8H6FCW6</accession>
<feature type="transmembrane region" description="Helical" evidence="5">
    <location>
        <begin position="250"/>
        <end position="268"/>
    </location>
</feature>
<dbReference type="GeneID" id="59328962"/>
<evidence type="ECO:0000256" key="3">
    <source>
        <dbReference type="ARBA" id="ARBA00022989"/>
    </source>
</evidence>
<dbReference type="AlphaFoldDB" id="A0A8H6FCW6"/>
<dbReference type="Proteomes" id="UP000593566">
    <property type="component" value="Unassembled WGS sequence"/>
</dbReference>
<sequence length="274" mass="30800">MAFGVFSTLSGPVLGFEDVNPLYLVGRSMILFWWAWMNLLLLCINNQRKAEDIQEDRVNKAWRPLPSDRLTISQAEKLLWGAVPVIGLITLCTGGFPQYVLLTALNFWYNDGGGAHNPIFRNLINACGFVLYASAAIDIVATAPLSTYTLTIFQWLAVIGGVVLTTIQIQDLRDQAGDSLRGRPTLPISIGDGNARWTVIVPILFWSTFPPFFWRLDVGGYGLTVLIGAFTIGRLCFLRTSEGDRTTFKIWSLWLVSIYSLPLIKMYYTRREHL</sequence>
<dbReference type="PANTHER" id="PTHR42723">
    <property type="entry name" value="CHLOROPHYLL SYNTHASE"/>
    <property type="match status" value="1"/>
</dbReference>
<keyword evidence="3 5" id="KW-1133">Transmembrane helix</keyword>
<keyword evidence="7" id="KW-1185">Reference proteome</keyword>
<evidence type="ECO:0000256" key="4">
    <source>
        <dbReference type="ARBA" id="ARBA00023136"/>
    </source>
</evidence>
<gene>
    <name evidence="6" type="ORF">HO133_000543</name>
</gene>
<dbReference type="CDD" id="cd13965">
    <property type="entry name" value="PT_UbiA_3"/>
    <property type="match status" value="1"/>
</dbReference>
<dbReference type="EMBL" id="JACCJB010000010">
    <property type="protein sequence ID" value="KAF6223700.1"/>
    <property type="molecule type" value="Genomic_DNA"/>
</dbReference>
<dbReference type="InterPro" id="IPR000537">
    <property type="entry name" value="UbiA_prenyltransferase"/>
</dbReference>
<dbReference type="GO" id="GO:0016765">
    <property type="term" value="F:transferase activity, transferring alkyl or aryl (other than methyl) groups"/>
    <property type="evidence" value="ECO:0007669"/>
    <property type="project" value="InterPro"/>
</dbReference>
<evidence type="ECO:0000256" key="5">
    <source>
        <dbReference type="SAM" id="Phobius"/>
    </source>
</evidence>
<feature type="transmembrane region" description="Helical" evidence="5">
    <location>
        <begin position="218"/>
        <end position="238"/>
    </location>
</feature>
<keyword evidence="2 5" id="KW-0812">Transmembrane</keyword>
<protein>
    <submittedName>
        <fullName evidence="6">Uncharacterized protein</fullName>
    </submittedName>
</protein>
<evidence type="ECO:0000256" key="1">
    <source>
        <dbReference type="ARBA" id="ARBA00004141"/>
    </source>
</evidence>
<feature type="transmembrane region" description="Helical" evidence="5">
    <location>
        <begin position="78"/>
        <end position="99"/>
    </location>
</feature>
<evidence type="ECO:0000256" key="2">
    <source>
        <dbReference type="ARBA" id="ARBA00022692"/>
    </source>
</evidence>
<comment type="subcellular location">
    <subcellularLocation>
        <location evidence="1">Membrane</location>
        <topology evidence="1">Multi-pass membrane protein</topology>
    </subcellularLocation>
</comment>